<dbReference type="PANTHER" id="PTHR11806:SF0">
    <property type="entry name" value="PROTEIN MTO1 HOMOLOG, MITOCHONDRIAL"/>
    <property type="match status" value="1"/>
</dbReference>
<evidence type="ECO:0000256" key="7">
    <source>
        <dbReference type="ARBA" id="ARBA00022827"/>
    </source>
</evidence>
<keyword evidence="7" id="KW-0274">FAD</keyword>
<proteinExistence type="inferred from homology"/>
<evidence type="ECO:0000256" key="8">
    <source>
        <dbReference type="ARBA" id="ARBA00023027"/>
    </source>
</evidence>
<dbReference type="SUPFAM" id="SSF51905">
    <property type="entry name" value="FAD/NAD(P)-binding domain"/>
    <property type="match status" value="1"/>
</dbReference>
<evidence type="ECO:0000256" key="4">
    <source>
        <dbReference type="ARBA" id="ARBA00020461"/>
    </source>
</evidence>
<evidence type="ECO:0000256" key="6">
    <source>
        <dbReference type="ARBA" id="ARBA00022694"/>
    </source>
</evidence>
<evidence type="ECO:0000256" key="1">
    <source>
        <dbReference type="ARBA" id="ARBA00001974"/>
    </source>
</evidence>
<dbReference type="PROSITE" id="PS01281">
    <property type="entry name" value="GIDA_2"/>
    <property type="match status" value="1"/>
</dbReference>
<dbReference type="InterPro" id="IPR004416">
    <property type="entry name" value="MnmG"/>
</dbReference>
<dbReference type="Gene3D" id="3.50.50.60">
    <property type="entry name" value="FAD/NAD(P)-binding domain"/>
    <property type="match status" value="2"/>
</dbReference>
<keyword evidence="6" id="KW-0819">tRNA processing</keyword>
<evidence type="ECO:0000313" key="13">
    <source>
        <dbReference type="Proteomes" id="UP000663075"/>
    </source>
</evidence>
<dbReference type="InterPro" id="IPR002218">
    <property type="entry name" value="MnmG-rel"/>
</dbReference>
<protein>
    <recommendedName>
        <fullName evidence="4">tRNA uridine 5-carboxymethylaminomethyl modification enzyme MnmG</fullName>
    </recommendedName>
    <alternativeName>
        <fullName evidence="10">Glucose-inhibited division protein A</fullName>
    </alternativeName>
</protein>
<dbReference type="GO" id="GO:0030488">
    <property type="term" value="P:tRNA methylation"/>
    <property type="evidence" value="ECO:0007669"/>
    <property type="project" value="TreeGrafter"/>
</dbReference>
<gene>
    <name evidence="12" type="ORF">CU086_00515</name>
</gene>
<organism evidence="12 13">
    <name type="scientific">Candidatus Nasuia deltocephalincola</name>
    <dbReference type="NCBI Taxonomy" id="1160784"/>
    <lineage>
        <taxon>Bacteria</taxon>
        <taxon>Pseudomonadati</taxon>
        <taxon>Pseudomonadota</taxon>
        <taxon>Betaproteobacteria</taxon>
        <taxon>Candidatus Nasuia</taxon>
    </lineage>
</organism>
<evidence type="ECO:0000256" key="5">
    <source>
        <dbReference type="ARBA" id="ARBA00022630"/>
    </source>
</evidence>
<name>A0A975A3Q9_9PROT</name>
<dbReference type="GO" id="GO:0050660">
    <property type="term" value="F:flavin adenine dinucleotide binding"/>
    <property type="evidence" value="ECO:0007669"/>
    <property type="project" value="InterPro"/>
</dbReference>
<comment type="cofactor">
    <cofactor evidence="1">
        <name>FAD</name>
        <dbReference type="ChEBI" id="CHEBI:57692"/>
    </cofactor>
</comment>
<dbReference type="InterPro" id="IPR020595">
    <property type="entry name" value="MnmG-rel_CS"/>
</dbReference>
<comment type="function">
    <text evidence="2">NAD-binding protein involved in the addition of a carboxymethylaminomethyl (cmnm) group at the wobble position (U34) of certain tRNAs, forming tRNA-cmnm(5)s(2)U34.</text>
</comment>
<keyword evidence="8" id="KW-0520">NAD</keyword>
<dbReference type="NCBIfam" id="TIGR00136">
    <property type="entry name" value="mnmG_gidA"/>
    <property type="match status" value="1"/>
</dbReference>
<dbReference type="PANTHER" id="PTHR11806">
    <property type="entry name" value="GLUCOSE INHIBITED DIVISION PROTEIN A"/>
    <property type="match status" value="1"/>
</dbReference>
<comment type="similarity">
    <text evidence="3">Belongs to the MnmG family.</text>
</comment>
<sequence length="470" mass="53504">MKTIIIGGGHSGLEASNIIAKMGGLVLLITKNINNIGEISCNPSMGGLGKSHLVREIDSLGGLIGYISTKSSIQLKKINVSKGESVYCTRSQISRNKYKDISNKIIKNKNISIVQDEVEKLIIKNNKVIGVKTKLNIYKSNSVIVTTGTFLRSKIYIGLNSWNYGRFGEKNSTKLSKQLNILIGKSKSLKTGTSPRISKKNIDFKNLKIQKGDFNPIPSLSSWYNLKKINNFKDCWISKTTLKTKEIIIKNLEKSPIYKNLIDGTSPRYCPSIEDKIYKFYKKKTHNIFLEPDENEFYLNGISTSLPFEEQIKLIRSINGLENTIIKKLGYTVEYDFFNPKNLKKSLETKNIKGLFLAGQINGTTGYEEAAAQGIIAGINSFLYNSGKKYWYPNKKNSYIGIMINDIINFGITEPYRIFTNKNKNKFEIREENSDERLKILSKNLKIKYKNKLLIFKKIIKKKNKKFIFK</sequence>
<dbReference type="GO" id="GO:0005829">
    <property type="term" value="C:cytosol"/>
    <property type="evidence" value="ECO:0007669"/>
    <property type="project" value="TreeGrafter"/>
</dbReference>
<dbReference type="EMBL" id="CP024850">
    <property type="protein sequence ID" value="QSF25312.1"/>
    <property type="molecule type" value="Genomic_DNA"/>
</dbReference>
<evidence type="ECO:0000256" key="9">
    <source>
        <dbReference type="ARBA" id="ARBA00025948"/>
    </source>
</evidence>
<dbReference type="GO" id="GO:0002098">
    <property type="term" value="P:tRNA wobble uridine modification"/>
    <property type="evidence" value="ECO:0007669"/>
    <property type="project" value="InterPro"/>
</dbReference>
<dbReference type="AlphaFoldDB" id="A0A975A3Q9"/>
<dbReference type="InterPro" id="IPR036188">
    <property type="entry name" value="FAD/NAD-bd_sf"/>
</dbReference>
<evidence type="ECO:0000313" key="12">
    <source>
        <dbReference type="EMBL" id="QSF25312.1"/>
    </source>
</evidence>
<dbReference type="InterPro" id="IPR040131">
    <property type="entry name" value="MnmG_N"/>
</dbReference>
<evidence type="ECO:0000259" key="11">
    <source>
        <dbReference type="Pfam" id="PF01134"/>
    </source>
</evidence>
<evidence type="ECO:0000256" key="10">
    <source>
        <dbReference type="ARBA" id="ARBA00031800"/>
    </source>
</evidence>
<evidence type="ECO:0000256" key="3">
    <source>
        <dbReference type="ARBA" id="ARBA00007653"/>
    </source>
</evidence>
<feature type="domain" description="MnmG N-terminal" evidence="11">
    <location>
        <begin position="3"/>
        <end position="387"/>
    </location>
</feature>
<comment type="subunit">
    <text evidence="9">Homodimer. Heterotetramer of two MnmE and two MnmG subunits.</text>
</comment>
<dbReference type="Proteomes" id="UP000663075">
    <property type="component" value="Chromosome"/>
</dbReference>
<reference evidence="12" key="1">
    <citation type="submission" date="2017-11" db="EMBL/GenBank/DDBJ databases">
        <authorList>
            <person name="Jian Z."/>
        </authorList>
    </citation>
    <scope>NUCLEOTIDE SEQUENCE</scope>
    <source>
        <strain evidence="12">YC</strain>
    </source>
</reference>
<accession>A0A975A3Q9</accession>
<keyword evidence="5" id="KW-0285">Flavoprotein</keyword>
<dbReference type="PROSITE" id="PS01280">
    <property type="entry name" value="GIDA_1"/>
    <property type="match status" value="1"/>
</dbReference>
<keyword evidence="13" id="KW-1185">Reference proteome</keyword>
<evidence type="ECO:0000256" key="2">
    <source>
        <dbReference type="ARBA" id="ARBA00003717"/>
    </source>
</evidence>
<dbReference type="Pfam" id="PF01134">
    <property type="entry name" value="GIDA"/>
    <property type="match status" value="1"/>
</dbReference>